<organism evidence="3 4">
    <name type="scientific">Aquibacillus halophilus</name>
    <dbReference type="NCBI Taxonomy" id="930132"/>
    <lineage>
        <taxon>Bacteria</taxon>
        <taxon>Bacillati</taxon>
        <taxon>Bacillota</taxon>
        <taxon>Bacilli</taxon>
        <taxon>Bacillales</taxon>
        <taxon>Bacillaceae</taxon>
        <taxon>Aquibacillus</taxon>
    </lineage>
</organism>
<dbReference type="SUPFAM" id="SSF56988">
    <property type="entry name" value="Anthrax protective antigen"/>
    <property type="match status" value="3"/>
</dbReference>
<dbReference type="InterPro" id="IPR052354">
    <property type="entry name" value="Cell_Wall_Dynamics_Protein"/>
</dbReference>
<dbReference type="OrthoDB" id="9816557at2"/>
<dbReference type="AlphaFoldDB" id="A0A6A8DBT1"/>
<dbReference type="InterPro" id="IPR037524">
    <property type="entry name" value="PA14/GLEYA"/>
</dbReference>
<dbReference type="InterPro" id="IPR003646">
    <property type="entry name" value="SH3-like_bac-type"/>
</dbReference>
<evidence type="ECO:0000259" key="1">
    <source>
        <dbReference type="PROSITE" id="PS51781"/>
    </source>
</evidence>
<dbReference type="PROSITE" id="PS51781">
    <property type="entry name" value="SH3B"/>
    <property type="match status" value="1"/>
</dbReference>
<sequence>VFSNVVPFGSWLAYYYDNTSLKGLPKKSKVIAPTGQFGKLSEDNGTGSPASGIPVDNFSAKYTTAKRITAGNYILRTKADDGVRVYLDGKLILDRWNEGAHAGEAIQMSVWDRNDVPANEKDIHLIEVQYREASATSSVDVFLEPYEDAISTSTTWIAEFFPNEQYSGNPIVMGGNNGYSLITSLNYNWAQESPHPSIPVDNFSARFTRKINIAETGTYVFEANADDGVRVTVDGQTLIDSLASTSDRLRKNAIYLQKGSYSVVVEYKEILRNAWINLEHKKISDNKIYYQFNGDVHYNWGIGQPNSDLPADNFTGLFESSRQFAKGDYFIQSFADDGVRVKVDDQTIIDRLTSFSTKIDRALWLNAPAGTHSITTEYQEISNNAGVFTDVVPFGSWLAYYYDNKTLNGLPKAAKVISSANKLTENFGTASPAQGIPADQFSAKYSTAKRLPAGSYIIRTSSDDGVRVSVDGNLVVDRWSSGVQNQESIQVQINDKDGSNVHWIDVEYFEETGPAEVNVEILPYIGPIKTYNSTNYNYTFNEMVDKQMAYGSPKSDGAGLIPAERFEVEYYANPTNFSKDTVSYLQFLKLSDSAGLNVNEINTKILANKGTLTREGQAFVDAGKLYSINEVYLIAHALHETGNGSSTLASGMSQWKTCSDGKIVKDSSGNPVITDIAPEKVYNMYGIGAYDANPNDCGAQFAYSQGWFNPSAAIKGGAQFVSVNYIQVGQNTLYKMKWNPAKPATHQYATHVSWALSQTKRIDNIYKLLDNYSMSFDEPKFLEQPPASELLNLYPSGVIGVTTEAVNFRSEPIIDSSTLISTIPKGTKLQLIGYASGWYQVKVGDKEGWLYATYVDPLNLLQISVSGTLHVRQGPGTTYEVAGDLYNGYYVSGFLDSNNQLIKDDATKKWYKINYKGSEAWIHSDYAIEK</sequence>
<gene>
    <name evidence="3" type="ORF">GH741_01310</name>
</gene>
<evidence type="ECO:0000313" key="4">
    <source>
        <dbReference type="Proteomes" id="UP000799092"/>
    </source>
</evidence>
<evidence type="ECO:0000313" key="3">
    <source>
        <dbReference type="EMBL" id="MRH41309.1"/>
    </source>
</evidence>
<dbReference type="Pfam" id="PF08239">
    <property type="entry name" value="SH3_3"/>
    <property type="match status" value="2"/>
</dbReference>
<dbReference type="SMART" id="SM00287">
    <property type="entry name" value="SH3b"/>
    <property type="match status" value="2"/>
</dbReference>
<proteinExistence type="predicted"/>
<feature type="domain" description="PA14" evidence="2">
    <location>
        <begin position="151"/>
        <end position="321"/>
    </location>
</feature>
<dbReference type="Gene3D" id="3.90.182.10">
    <property type="entry name" value="Toxin - Anthrax Protective Antigen,domain 1"/>
    <property type="match status" value="3"/>
</dbReference>
<accession>A0A6A8DBT1</accession>
<dbReference type="InterPro" id="IPR011658">
    <property type="entry name" value="PA14_dom"/>
</dbReference>
<dbReference type="Proteomes" id="UP000799092">
    <property type="component" value="Unassembled WGS sequence"/>
</dbReference>
<protein>
    <submittedName>
        <fullName evidence="3">SH3 domain-containing protein</fullName>
    </submittedName>
</protein>
<dbReference type="SMART" id="SM00758">
    <property type="entry name" value="PA14"/>
    <property type="match status" value="3"/>
</dbReference>
<reference evidence="3" key="1">
    <citation type="submission" date="2019-11" db="EMBL/GenBank/DDBJ databases">
        <authorList>
            <person name="Li J."/>
        </authorList>
    </citation>
    <scope>NUCLEOTIDE SEQUENCE</scope>
    <source>
        <strain evidence="3">B6B</strain>
    </source>
</reference>
<dbReference type="InterPro" id="IPR002901">
    <property type="entry name" value="MGlyc_endo_b_GlcNAc-like_dom"/>
</dbReference>
<feature type="non-terminal residue" evidence="3">
    <location>
        <position position="1"/>
    </location>
</feature>
<evidence type="ECO:0000259" key="2">
    <source>
        <dbReference type="PROSITE" id="PS51820"/>
    </source>
</evidence>
<dbReference type="PROSITE" id="PS51820">
    <property type="entry name" value="PA14"/>
    <property type="match status" value="3"/>
</dbReference>
<feature type="domain" description="SH3b" evidence="1">
    <location>
        <begin position="794"/>
        <end position="859"/>
    </location>
</feature>
<dbReference type="Pfam" id="PF01832">
    <property type="entry name" value="Glucosaminidase"/>
    <property type="match status" value="1"/>
</dbReference>
<dbReference type="SMART" id="SM00047">
    <property type="entry name" value="LYZ2"/>
    <property type="match status" value="1"/>
</dbReference>
<dbReference type="Pfam" id="PF07691">
    <property type="entry name" value="PA14"/>
    <property type="match status" value="3"/>
</dbReference>
<dbReference type="PANTHER" id="PTHR34408:SF1">
    <property type="entry name" value="GLYCOSYL HYDROLASE FAMILY 19 DOMAIN-CONTAINING PROTEIN HI_1415"/>
    <property type="match status" value="1"/>
</dbReference>
<dbReference type="RefSeq" id="WP_153734967.1">
    <property type="nucleotide sequence ID" value="NZ_WJNG01000001.1"/>
</dbReference>
<dbReference type="PANTHER" id="PTHR34408">
    <property type="entry name" value="FAMILY PROTEIN, PUTATIVE-RELATED"/>
    <property type="match status" value="1"/>
</dbReference>
<dbReference type="EMBL" id="WJNG01000001">
    <property type="protein sequence ID" value="MRH41309.1"/>
    <property type="molecule type" value="Genomic_DNA"/>
</dbReference>
<comment type="caution">
    <text evidence="3">The sequence shown here is derived from an EMBL/GenBank/DDBJ whole genome shotgun (WGS) entry which is preliminary data.</text>
</comment>
<keyword evidence="4" id="KW-1185">Reference proteome</keyword>
<name>A0A6A8DBT1_9BACI</name>
<dbReference type="Gene3D" id="2.30.30.40">
    <property type="entry name" value="SH3 Domains"/>
    <property type="match status" value="2"/>
</dbReference>
<feature type="domain" description="PA14" evidence="2">
    <location>
        <begin position="6"/>
        <end position="159"/>
    </location>
</feature>
<feature type="domain" description="PA14" evidence="2">
    <location>
        <begin position="392"/>
        <end position="535"/>
    </location>
</feature>
<dbReference type="GO" id="GO:0004040">
    <property type="term" value="F:amidase activity"/>
    <property type="evidence" value="ECO:0007669"/>
    <property type="project" value="InterPro"/>
</dbReference>